<dbReference type="AlphaFoldDB" id="X1LNV5"/>
<organism evidence="1">
    <name type="scientific">marine sediment metagenome</name>
    <dbReference type="NCBI Taxonomy" id="412755"/>
    <lineage>
        <taxon>unclassified sequences</taxon>
        <taxon>metagenomes</taxon>
        <taxon>ecological metagenomes</taxon>
    </lineage>
</organism>
<reference evidence="1" key="1">
    <citation type="journal article" date="2014" name="Front. Microbiol.">
        <title>High frequency of phylogenetically diverse reductive dehalogenase-homologous genes in deep subseafloor sedimentary metagenomes.</title>
        <authorList>
            <person name="Kawai M."/>
            <person name="Futagami T."/>
            <person name="Toyoda A."/>
            <person name="Takaki Y."/>
            <person name="Nishi S."/>
            <person name="Hori S."/>
            <person name="Arai W."/>
            <person name="Tsubouchi T."/>
            <person name="Morono Y."/>
            <person name="Uchiyama I."/>
            <person name="Ito T."/>
            <person name="Fujiyama A."/>
            <person name="Inagaki F."/>
            <person name="Takami H."/>
        </authorList>
    </citation>
    <scope>NUCLEOTIDE SEQUENCE</scope>
    <source>
        <strain evidence="1">Expedition CK06-06</strain>
    </source>
</reference>
<dbReference type="EMBL" id="BARV01005828">
    <property type="protein sequence ID" value="GAI04065.1"/>
    <property type="molecule type" value="Genomic_DNA"/>
</dbReference>
<protein>
    <submittedName>
        <fullName evidence="1">Uncharacterized protein</fullName>
    </submittedName>
</protein>
<name>X1LNV5_9ZZZZ</name>
<proteinExistence type="predicted"/>
<gene>
    <name evidence="1" type="ORF">S06H3_11855</name>
</gene>
<evidence type="ECO:0000313" key="1">
    <source>
        <dbReference type="EMBL" id="GAI04065.1"/>
    </source>
</evidence>
<accession>X1LNV5</accession>
<sequence length="161" mass="19014">MPIKEYLAKSFTQKFGNCYLEITAERVFSPTLKSVVRHDIIFYFLRKKAPDLVGFIARKQPEWDASFVPSIVQDYITVEIKKDKITLEDIYQAKMYGDLFQAKYALLISPERIPEEIKRLDQNTYVTRRHMSGWYLHVGHWISMGNVIEQNWLSRSPFEDS</sequence>
<comment type="caution">
    <text evidence="1">The sequence shown here is derived from an EMBL/GenBank/DDBJ whole genome shotgun (WGS) entry which is preliminary data.</text>
</comment>